<keyword evidence="2" id="KW-1185">Reference proteome</keyword>
<gene>
    <name evidence="1" type="ORF">BPAE_0063g00370</name>
</gene>
<dbReference type="AlphaFoldDB" id="A0A4Z1FRN3"/>
<dbReference type="EMBL" id="PQXI01000063">
    <property type="protein sequence ID" value="TGO26268.1"/>
    <property type="molecule type" value="Genomic_DNA"/>
</dbReference>
<name>A0A4Z1FRN3_9HELO</name>
<organism evidence="1 2">
    <name type="scientific">Botrytis paeoniae</name>
    <dbReference type="NCBI Taxonomy" id="278948"/>
    <lineage>
        <taxon>Eukaryota</taxon>
        <taxon>Fungi</taxon>
        <taxon>Dikarya</taxon>
        <taxon>Ascomycota</taxon>
        <taxon>Pezizomycotina</taxon>
        <taxon>Leotiomycetes</taxon>
        <taxon>Helotiales</taxon>
        <taxon>Sclerotiniaceae</taxon>
        <taxon>Botrytis</taxon>
    </lineage>
</organism>
<accession>A0A4Z1FRN3</accession>
<protein>
    <submittedName>
        <fullName evidence="1">Uncharacterized protein</fullName>
    </submittedName>
</protein>
<sequence>MSSGLDTGKEINEMLTQSFNIGASDSWSQSIVYTTTETFSKMLNGKTCGYWTFIPYLMTSCGSLTTAPTGYTPPGPTAQKADTKILPTDSNGHAEGKVLFVFTDYKTNGVLKTGQDPAYEYLGVSTGPK</sequence>
<evidence type="ECO:0000313" key="2">
    <source>
        <dbReference type="Proteomes" id="UP000297910"/>
    </source>
</evidence>
<comment type="caution">
    <text evidence="1">The sequence shown here is derived from an EMBL/GenBank/DDBJ whole genome shotgun (WGS) entry which is preliminary data.</text>
</comment>
<dbReference type="Proteomes" id="UP000297910">
    <property type="component" value="Unassembled WGS sequence"/>
</dbReference>
<evidence type="ECO:0000313" key="1">
    <source>
        <dbReference type="EMBL" id="TGO26268.1"/>
    </source>
</evidence>
<reference evidence="1 2" key="1">
    <citation type="submission" date="2017-12" db="EMBL/GenBank/DDBJ databases">
        <title>Comparative genomics of Botrytis spp.</title>
        <authorList>
            <person name="Valero-Jimenez C.A."/>
            <person name="Tapia P."/>
            <person name="Veloso J."/>
            <person name="Silva-Moreno E."/>
            <person name="Staats M."/>
            <person name="Valdes J.H."/>
            <person name="Van Kan J.A.L."/>
        </authorList>
    </citation>
    <scope>NUCLEOTIDE SEQUENCE [LARGE SCALE GENOMIC DNA]</scope>
    <source>
        <strain evidence="1 2">Bp0003</strain>
    </source>
</reference>
<proteinExistence type="predicted"/>